<dbReference type="InterPro" id="IPR036821">
    <property type="entry name" value="Peptide_deformylase_sf"/>
</dbReference>
<comment type="similarity">
    <text evidence="1 2">Belongs to the polypeptide deformylase family.</text>
</comment>
<dbReference type="HAMAP" id="MF_00163">
    <property type="entry name" value="Pep_deformylase"/>
    <property type="match status" value="1"/>
</dbReference>
<evidence type="ECO:0000256" key="2">
    <source>
        <dbReference type="HAMAP-Rule" id="MF_00163"/>
    </source>
</evidence>
<sequence length="181" mass="20257">MAHLHIVAAPNPIFRQKAVPVVDVDDGIKALAEQMLDVMYENRGIGIAANMVGLLHRIIVVDIQPDGNRDPLVCINPEITWASDETSTNEEASLSFPGISADITRPNAIKLTYLDQQGEKQELDAEGFLAIVIQHEMDYLDGRTYLDHLSKMKRDRLLKKMQKYLKQGHACGDPHCGHDHH</sequence>
<dbReference type="NCBIfam" id="TIGR00079">
    <property type="entry name" value="pept_deformyl"/>
    <property type="match status" value="1"/>
</dbReference>
<evidence type="ECO:0000313" key="4">
    <source>
        <dbReference type="Proteomes" id="UP000183685"/>
    </source>
</evidence>
<keyword evidence="4" id="KW-1185">Reference proteome</keyword>
<dbReference type="PANTHER" id="PTHR10458">
    <property type="entry name" value="PEPTIDE DEFORMYLASE"/>
    <property type="match status" value="1"/>
</dbReference>
<dbReference type="GO" id="GO:0042586">
    <property type="term" value="F:peptide deformylase activity"/>
    <property type="evidence" value="ECO:0007669"/>
    <property type="project" value="InterPro"/>
</dbReference>
<evidence type="ECO:0000256" key="1">
    <source>
        <dbReference type="ARBA" id="ARBA00010759"/>
    </source>
</evidence>
<proteinExistence type="inferred from homology"/>
<name>A0A1G6WQW1_9PROT</name>
<dbReference type="STRING" id="637679.GCA_001550055_02910"/>
<dbReference type="EMBL" id="FNAK01000002">
    <property type="protein sequence ID" value="SDD68262.1"/>
    <property type="molecule type" value="Genomic_DNA"/>
</dbReference>
<dbReference type="AlphaFoldDB" id="A0A1G6WQW1"/>
<organism evidence="3 4">
    <name type="scientific">Kordiimonas lacus</name>
    <dbReference type="NCBI Taxonomy" id="637679"/>
    <lineage>
        <taxon>Bacteria</taxon>
        <taxon>Pseudomonadati</taxon>
        <taxon>Pseudomonadota</taxon>
        <taxon>Alphaproteobacteria</taxon>
        <taxon>Kordiimonadales</taxon>
        <taxon>Kordiimonadaceae</taxon>
        <taxon>Kordiimonas</taxon>
    </lineage>
</organism>
<dbReference type="NCBIfam" id="NF001159">
    <property type="entry name" value="PRK00150.1-3"/>
    <property type="match status" value="1"/>
</dbReference>
<dbReference type="PRINTS" id="PR01576">
    <property type="entry name" value="PDEFORMYLASE"/>
</dbReference>
<reference evidence="3 4" key="1">
    <citation type="submission" date="2016-10" db="EMBL/GenBank/DDBJ databases">
        <authorList>
            <person name="de Groot N.N."/>
        </authorList>
    </citation>
    <scope>NUCLEOTIDE SEQUENCE [LARGE SCALE GENOMIC DNA]</scope>
    <source>
        <strain evidence="3 4">CGMCC 1.9109</strain>
    </source>
</reference>
<dbReference type="SUPFAM" id="SSF56420">
    <property type="entry name" value="Peptide deformylase"/>
    <property type="match status" value="1"/>
</dbReference>
<dbReference type="Pfam" id="PF01327">
    <property type="entry name" value="Pep_deformylase"/>
    <property type="match status" value="1"/>
</dbReference>
<dbReference type="Proteomes" id="UP000183685">
    <property type="component" value="Unassembled WGS sequence"/>
</dbReference>
<dbReference type="RefSeq" id="WP_068306384.1">
    <property type="nucleotide sequence ID" value="NZ_FNAK01000002.1"/>
</dbReference>
<dbReference type="Gene3D" id="3.90.45.10">
    <property type="entry name" value="Peptide deformylase"/>
    <property type="match status" value="1"/>
</dbReference>
<dbReference type="CDD" id="cd00487">
    <property type="entry name" value="Pep_deformylase"/>
    <property type="match status" value="1"/>
</dbReference>
<dbReference type="PIRSF" id="PIRSF004749">
    <property type="entry name" value="Pep_def"/>
    <property type="match status" value="1"/>
</dbReference>
<comment type="caution">
    <text evidence="2">Lacks conserved residue(s) required for the propagation of feature annotation.</text>
</comment>
<dbReference type="InterPro" id="IPR023635">
    <property type="entry name" value="Peptide_deformylase"/>
</dbReference>
<feature type="active site" evidence="2">
    <location>
        <position position="136"/>
    </location>
</feature>
<protein>
    <recommendedName>
        <fullName evidence="2">Peptide deformylase-like</fullName>
    </recommendedName>
    <alternativeName>
        <fullName evidence="2">Polypeptide deformylase-like</fullName>
    </alternativeName>
</protein>
<dbReference type="PANTHER" id="PTHR10458:SF22">
    <property type="entry name" value="PEPTIDE DEFORMYLASE"/>
    <property type="match status" value="1"/>
</dbReference>
<evidence type="ECO:0000313" key="3">
    <source>
        <dbReference type="EMBL" id="SDD68262.1"/>
    </source>
</evidence>
<gene>
    <name evidence="3" type="ORF">SAMN04488071_1194</name>
</gene>
<dbReference type="OrthoDB" id="9804313at2"/>
<accession>A0A1G6WQW1</accession>